<name>A0A2P2L6M1_RHIMU</name>
<accession>A0A2P2L6M1</accession>
<reference evidence="1" key="1">
    <citation type="submission" date="2018-02" db="EMBL/GenBank/DDBJ databases">
        <title>Rhizophora mucronata_Transcriptome.</title>
        <authorList>
            <person name="Meera S.P."/>
            <person name="Sreeshan A."/>
            <person name="Augustine A."/>
        </authorList>
    </citation>
    <scope>NUCLEOTIDE SEQUENCE</scope>
    <source>
        <tissue evidence="1">Leaf</tissue>
    </source>
</reference>
<sequence>MTSRGNGSPSFCLIMCFQHFSFKNIYHGFFFFQRGGS</sequence>
<proteinExistence type="predicted"/>
<dbReference type="AlphaFoldDB" id="A0A2P2L6M1"/>
<protein>
    <submittedName>
        <fullName evidence="1">Uncharacterized protein</fullName>
    </submittedName>
</protein>
<evidence type="ECO:0000313" key="1">
    <source>
        <dbReference type="EMBL" id="MBX13627.1"/>
    </source>
</evidence>
<dbReference type="EMBL" id="GGEC01033143">
    <property type="protein sequence ID" value="MBX13627.1"/>
    <property type="molecule type" value="Transcribed_RNA"/>
</dbReference>
<organism evidence="1">
    <name type="scientific">Rhizophora mucronata</name>
    <name type="common">Asiatic mangrove</name>
    <dbReference type="NCBI Taxonomy" id="61149"/>
    <lineage>
        <taxon>Eukaryota</taxon>
        <taxon>Viridiplantae</taxon>
        <taxon>Streptophyta</taxon>
        <taxon>Embryophyta</taxon>
        <taxon>Tracheophyta</taxon>
        <taxon>Spermatophyta</taxon>
        <taxon>Magnoliopsida</taxon>
        <taxon>eudicotyledons</taxon>
        <taxon>Gunneridae</taxon>
        <taxon>Pentapetalae</taxon>
        <taxon>rosids</taxon>
        <taxon>fabids</taxon>
        <taxon>Malpighiales</taxon>
        <taxon>Rhizophoraceae</taxon>
        <taxon>Rhizophora</taxon>
    </lineage>
</organism>